<protein>
    <submittedName>
        <fullName evidence="1">Uncharacterized protein</fullName>
    </submittedName>
</protein>
<dbReference type="EMBL" id="MU266356">
    <property type="protein sequence ID" value="KAH7928209.1"/>
    <property type="molecule type" value="Genomic_DNA"/>
</dbReference>
<gene>
    <name evidence="1" type="ORF">BV22DRAFT_1044871</name>
</gene>
<evidence type="ECO:0000313" key="2">
    <source>
        <dbReference type="Proteomes" id="UP000790709"/>
    </source>
</evidence>
<proteinExistence type="predicted"/>
<dbReference type="Proteomes" id="UP000790709">
    <property type="component" value="Unassembled WGS sequence"/>
</dbReference>
<organism evidence="1 2">
    <name type="scientific">Leucogyrophana mollusca</name>
    <dbReference type="NCBI Taxonomy" id="85980"/>
    <lineage>
        <taxon>Eukaryota</taxon>
        <taxon>Fungi</taxon>
        <taxon>Dikarya</taxon>
        <taxon>Basidiomycota</taxon>
        <taxon>Agaricomycotina</taxon>
        <taxon>Agaricomycetes</taxon>
        <taxon>Agaricomycetidae</taxon>
        <taxon>Boletales</taxon>
        <taxon>Boletales incertae sedis</taxon>
        <taxon>Leucogyrophana</taxon>
    </lineage>
</organism>
<comment type="caution">
    <text evidence="1">The sequence shown here is derived from an EMBL/GenBank/DDBJ whole genome shotgun (WGS) entry which is preliminary data.</text>
</comment>
<accession>A0ACB8BRA5</accession>
<name>A0ACB8BRA5_9AGAM</name>
<sequence length="145" mass="15362">MTESVRVDTEYVDQLQPPDHSSRCVSDCASSLLISPREGFARASLRDAPSYNLRELEDPVGKMSIANIDVVKSPMGSVTTIETIFTTIETVFTPEVPVPTTETVSVSGGLVFTIGTVTSEGPVSTLFAVAPVVSSQPTQSSPNAQ</sequence>
<reference evidence="1" key="1">
    <citation type="journal article" date="2021" name="New Phytol.">
        <title>Evolutionary innovations through gain and loss of genes in the ectomycorrhizal Boletales.</title>
        <authorList>
            <person name="Wu G."/>
            <person name="Miyauchi S."/>
            <person name="Morin E."/>
            <person name="Kuo A."/>
            <person name="Drula E."/>
            <person name="Varga T."/>
            <person name="Kohler A."/>
            <person name="Feng B."/>
            <person name="Cao Y."/>
            <person name="Lipzen A."/>
            <person name="Daum C."/>
            <person name="Hundley H."/>
            <person name="Pangilinan J."/>
            <person name="Johnson J."/>
            <person name="Barry K."/>
            <person name="LaButti K."/>
            <person name="Ng V."/>
            <person name="Ahrendt S."/>
            <person name="Min B."/>
            <person name="Choi I.G."/>
            <person name="Park H."/>
            <person name="Plett J.M."/>
            <person name="Magnuson J."/>
            <person name="Spatafora J.W."/>
            <person name="Nagy L.G."/>
            <person name="Henrissat B."/>
            <person name="Grigoriev I.V."/>
            <person name="Yang Z.L."/>
            <person name="Xu J."/>
            <person name="Martin F.M."/>
        </authorList>
    </citation>
    <scope>NUCLEOTIDE SEQUENCE</scope>
    <source>
        <strain evidence="1">KUC20120723A-06</strain>
    </source>
</reference>
<evidence type="ECO:0000313" key="1">
    <source>
        <dbReference type="EMBL" id="KAH7928209.1"/>
    </source>
</evidence>
<keyword evidence="2" id="KW-1185">Reference proteome</keyword>